<evidence type="ECO:0000313" key="2">
    <source>
        <dbReference type="EMBL" id="RFU27282.1"/>
    </source>
</evidence>
<feature type="non-terminal residue" evidence="2">
    <location>
        <position position="398"/>
    </location>
</feature>
<evidence type="ECO:0000313" key="3">
    <source>
        <dbReference type="Proteomes" id="UP000258309"/>
    </source>
</evidence>
<feature type="domain" description="Beta-lactamase-related" evidence="1">
    <location>
        <begin position="26"/>
        <end position="367"/>
    </location>
</feature>
<gene>
    <name evidence="2" type="ORF">B7463_g9041</name>
</gene>
<sequence length="398" mass="43706">MAANISVAKSTNTSQAFTKEGLAEFNDQFHALVKDGKLANVITLIAHHGEIVNCDAYGVLDISATPPVPVKTDSIFRIASMTKPIVAAAMMILWEEGKWALEDPVSKFIPEFEGIKVRQDDGELVPQASPMTMKQLMSHSTGLGAKEDYPDLRGGDLQDMIDFLAKQPLSFQPGKGWRYGPSVDIQGYIIQKLTGQFLDEFLEQRIFAPLGMVDSGYVLPASKVERLVSNHKYDGNGKLVAVGLSGTYNTSRPKFLGGGGGFMLSTIKDYWRFSQMILNGGEFEGKRYLEASTVEMMHTNVLKPGVRLRLFGHDMNGLDFGLGYAIVQDLAAAKTSQGLQSYFWGGLYGTWFWIDPVNDMIVIGFINNINGSTPAGTPVLRELSAELVYKALDKPSRN</sequence>
<evidence type="ECO:0000259" key="1">
    <source>
        <dbReference type="Pfam" id="PF00144"/>
    </source>
</evidence>
<dbReference type="SUPFAM" id="SSF56601">
    <property type="entry name" value="beta-lactamase/transpeptidase-like"/>
    <property type="match status" value="1"/>
</dbReference>
<protein>
    <recommendedName>
        <fullName evidence="1">Beta-lactamase-related domain-containing protein</fullName>
    </recommendedName>
</protein>
<comment type="caution">
    <text evidence="2">The sequence shown here is derived from an EMBL/GenBank/DDBJ whole genome shotgun (WGS) entry which is preliminary data.</text>
</comment>
<dbReference type="InterPro" id="IPR001466">
    <property type="entry name" value="Beta-lactam-related"/>
</dbReference>
<dbReference type="EMBL" id="NCSJ02000213">
    <property type="protein sequence ID" value="RFU27282.1"/>
    <property type="molecule type" value="Genomic_DNA"/>
</dbReference>
<dbReference type="PANTHER" id="PTHR43283">
    <property type="entry name" value="BETA-LACTAMASE-RELATED"/>
    <property type="match status" value="1"/>
</dbReference>
<proteinExistence type="predicted"/>
<dbReference type="PANTHER" id="PTHR43283:SF3">
    <property type="entry name" value="BETA-LACTAMASE FAMILY PROTEIN (AFU_ORTHOLOGUE AFUA_5G07500)"/>
    <property type="match status" value="1"/>
</dbReference>
<dbReference type="Gene3D" id="3.40.710.10">
    <property type="entry name" value="DD-peptidase/beta-lactamase superfamily"/>
    <property type="match status" value="1"/>
</dbReference>
<dbReference type="AlphaFoldDB" id="A0A3E2H211"/>
<reference evidence="2 3" key="1">
    <citation type="submission" date="2018-05" db="EMBL/GenBank/DDBJ databases">
        <title>Draft genome sequence of Scytalidium lignicola DSM 105466, a ubiquitous saprotrophic fungus.</title>
        <authorList>
            <person name="Buettner E."/>
            <person name="Gebauer A.M."/>
            <person name="Hofrichter M."/>
            <person name="Liers C."/>
            <person name="Kellner H."/>
        </authorList>
    </citation>
    <scope>NUCLEOTIDE SEQUENCE [LARGE SCALE GENOMIC DNA]</scope>
    <source>
        <strain evidence="2 3">DSM 105466</strain>
    </source>
</reference>
<dbReference type="Proteomes" id="UP000258309">
    <property type="component" value="Unassembled WGS sequence"/>
</dbReference>
<accession>A0A3E2H211</accession>
<organism evidence="2 3">
    <name type="scientific">Scytalidium lignicola</name>
    <name type="common">Hyphomycete</name>
    <dbReference type="NCBI Taxonomy" id="5539"/>
    <lineage>
        <taxon>Eukaryota</taxon>
        <taxon>Fungi</taxon>
        <taxon>Dikarya</taxon>
        <taxon>Ascomycota</taxon>
        <taxon>Pezizomycotina</taxon>
        <taxon>Leotiomycetes</taxon>
        <taxon>Leotiomycetes incertae sedis</taxon>
        <taxon>Scytalidium</taxon>
    </lineage>
</organism>
<name>A0A3E2H211_SCYLI</name>
<keyword evidence="3" id="KW-1185">Reference proteome</keyword>
<dbReference type="OrthoDB" id="5946976at2759"/>
<dbReference type="InterPro" id="IPR050789">
    <property type="entry name" value="Diverse_Enzym_Activities"/>
</dbReference>
<dbReference type="InterPro" id="IPR012338">
    <property type="entry name" value="Beta-lactam/transpept-like"/>
</dbReference>
<dbReference type="Pfam" id="PF00144">
    <property type="entry name" value="Beta-lactamase"/>
    <property type="match status" value="1"/>
</dbReference>
<dbReference type="STRING" id="5539.A0A3E2H211"/>
<feature type="non-terminal residue" evidence="2">
    <location>
        <position position="1"/>
    </location>
</feature>